<feature type="region of interest" description="Disordered" evidence="1">
    <location>
        <begin position="55"/>
        <end position="78"/>
    </location>
</feature>
<evidence type="ECO:0000313" key="4">
    <source>
        <dbReference type="Proteomes" id="UP000808914"/>
    </source>
</evidence>
<keyword evidence="4" id="KW-1185">Reference proteome</keyword>
<evidence type="ECO:0000256" key="2">
    <source>
        <dbReference type="SAM" id="Phobius"/>
    </source>
</evidence>
<name>A0ABS2PXP8_9BACL</name>
<proteinExistence type="predicted"/>
<keyword evidence="2" id="KW-1133">Transmembrane helix</keyword>
<comment type="caution">
    <text evidence="3">The sequence shown here is derived from an EMBL/GenBank/DDBJ whole genome shotgun (WGS) entry which is preliminary data.</text>
</comment>
<dbReference type="RefSeq" id="WP_205002682.1">
    <property type="nucleotide sequence ID" value="NZ_JAFBER010000004.1"/>
</dbReference>
<keyword evidence="2" id="KW-0472">Membrane</keyword>
<organism evidence="3 4">
    <name type="scientific">Scopulibacillus daqui</name>
    <dbReference type="NCBI Taxonomy" id="1469162"/>
    <lineage>
        <taxon>Bacteria</taxon>
        <taxon>Bacillati</taxon>
        <taxon>Bacillota</taxon>
        <taxon>Bacilli</taxon>
        <taxon>Bacillales</taxon>
        <taxon>Sporolactobacillaceae</taxon>
        <taxon>Scopulibacillus</taxon>
    </lineage>
</organism>
<dbReference type="EMBL" id="JAFBER010000004">
    <property type="protein sequence ID" value="MBM7644723.1"/>
    <property type="molecule type" value="Genomic_DNA"/>
</dbReference>
<accession>A0ABS2PXP8</accession>
<keyword evidence="2" id="KW-0812">Transmembrane</keyword>
<sequence length="344" mass="38538">MEKKAKKEPDIIVKFNGKERTLEELTKAETASADSDKSLNWRKAFANEEKQKLKSIKTHEQSAVAHESLPSKLKKKRKAKENNERIPLLILIKHIWVPLLAAIIVGMGLGFTLLLAFSGHGKNHAVSSVSKQETAGQSLKQNGSTLPAKNLNLHLYVIQAGVYSDKRQADTFVKAFQKQGVPAVVEKSGNNYIFIGVQTSQTAVDHMKDYFKEQGISVYTKEWTAESKQKAINQNMYNFMKLGNDLMLSMIPVSGQMILNEGGSIKDKDMMKIKEIEGEFQKAENAAGASVPRNNQSQVHTFSQEISKSVQYLEKHKDKLDKKTGSYIQQHLLTAMLAYKELLS</sequence>
<dbReference type="Gene3D" id="3.30.70.1070">
    <property type="entry name" value="Sporulation related repeat"/>
    <property type="match status" value="1"/>
</dbReference>
<dbReference type="InterPro" id="IPR036680">
    <property type="entry name" value="SPOR-like_sf"/>
</dbReference>
<evidence type="ECO:0000256" key="1">
    <source>
        <dbReference type="SAM" id="MobiDB-lite"/>
    </source>
</evidence>
<dbReference type="Proteomes" id="UP000808914">
    <property type="component" value="Unassembled WGS sequence"/>
</dbReference>
<gene>
    <name evidence="3" type="ORF">JOD45_000930</name>
</gene>
<feature type="transmembrane region" description="Helical" evidence="2">
    <location>
        <begin position="95"/>
        <end position="117"/>
    </location>
</feature>
<dbReference type="SUPFAM" id="SSF110997">
    <property type="entry name" value="Sporulation related repeat"/>
    <property type="match status" value="1"/>
</dbReference>
<evidence type="ECO:0008006" key="5">
    <source>
        <dbReference type="Google" id="ProtNLM"/>
    </source>
</evidence>
<protein>
    <recommendedName>
        <fullName evidence="5">Sporulation related protein</fullName>
    </recommendedName>
</protein>
<evidence type="ECO:0000313" key="3">
    <source>
        <dbReference type="EMBL" id="MBM7644723.1"/>
    </source>
</evidence>
<reference evidence="3 4" key="1">
    <citation type="submission" date="2021-01" db="EMBL/GenBank/DDBJ databases">
        <title>Genomic Encyclopedia of Type Strains, Phase IV (KMG-IV): sequencing the most valuable type-strain genomes for metagenomic binning, comparative biology and taxonomic classification.</title>
        <authorList>
            <person name="Goeker M."/>
        </authorList>
    </citation>
    <scope>NUCLEOTIDE SEQUENCE [LARGE SCALE GENOMIC DNA]</scope>
    <source>
        <strain evidence="3 4">DSM 28236</strain>
    </source>
</reference>